<name>A0A7J7ZJ86_PIPKU</name>
<comment type="caution">
    <text evidence="1">The sequence shown here is derived from an EMBL/GenBank/DDBJ whole genome shotgun (WGS) entry which is preliminary data.</text>
</comment>
<protein>
    <submittedName>
        <fullName evidence="1">Uncharacterized protein</fullName>
    </submittedName>
</protein>
<gene>
    <name evidence="1" type="ORF">mPipKuh1_009387</name>
</gene>
<organism evidence="1 2">
    <name type="scientific">Pipistrellus kuhlii</name>
    <name type="common">Kuhl's pipistrelle</name>
    <dbReference type="NCBI Taxonomy" id="59472"/>
    <lineage>
        <taxon>Eukaryota</taxon>
        <taxon>Metazoa</taxon>
        <taxon>Chordata</taxon>
        <taxon>Craniata</taxon>
        <taxon>Vertebrata</taxon>
        <taxon>Euteleostomi</taxon>
        <taxon>Mammalia</taxon>
        <taxon>Eutheria</taxon>
        <taxon>Laurasiatheria</taxon>
        <taxon>Chiroptera</taxon>
        <taxon>Yangochiroptera</taxon>
        <taxon>Vespertilionidae</taxon>
        <taxon>Pipistrellus</taxon>
    </lineage>
</organism>
<sequence>MDATHFPRRAAVSGWPWNRDSGLHFQLRKLFSSETGLLRVKQVVQRFKMCALQNTGPRECQVHGTPTKSFVITRPWQTKSSRFSFCGTSQSLECVLRIETPKRIVASAAFPERTGPASSYFADHLPELASRRAYFG</sequence>
<keyword evidence="2" id="KW-1185">Reference proteome</keyword>
<dbReference type="AlphaFoldDB" id="A0A7J7ZJ86"/>
<dbReference type="Proteomes" id="UP000558488">
    <property type="component" value="Unassembled WGS sequence"/>
</dbReference>
<proteinExistence type="predicted"/>
<reference evidence="1 2" key="1">
    <citation type="journal article" date="2020" name="Nature">
        <title>Six reference-quality genomes reveal evolution of bat adaptations.</title>
        <authorList>
            <person name="Jebb D."/>
            <person name="Huang Z."/>
            <person name="Pippel M."/>
            <person name="Hughes G.M."/>
            <person name="Lavrichenko K."/>
            <person name="Devanna P."/>
            <person name="Winkler S."/>
            <person name="Jermiin L.S."/>
            <person name="Skirmuntt E.C."/>
            <person name="Katzourakis A."/>
            <person name="Burkitt-Gray L."/>
            <person name="Ray D.A."/>
            <person name="Sullivan K.A.M."/>
            <person name="Roscito J.G."/>
            <person name="Kirilenko B.M."/>
            <person name="Davalos L.M."/>
            <person name="Corthals A.P."/>
            <person name="Power M.L."/>
            <person name="Jones G."/>
            <person name="Ransome R.D."/>
            <person name="Dechmann D.K.N."/>
            <person name="Locatelli A.G."/>
            <person name="Puechmaille S.J."/>
            <person name="Fedrigo O."/>
            <person name="Jarvis E.D."/>
            <person name="Hiller M."/>
            <person name="Vernes S.C."/>
            <person name="Myers E.W."/>
            <person name="Teeling E.C."/>
        </authorList>
    </citation>
    <scope>NUCLEOTIDE SEQUENCE [LARGE SCALE GENOMIC DNA]</scope>
    <source>
        <strain evidence="1">MPipKuh1</strain>
        <tissue evidence="1">Flight muscle</tissue>
    </source>
</reference>
<evidence type="ECO:0000313" key="1">
    <source>
        <dbReference type="EMBL" id="KAF6374148.1"/>
    </source>
</evidence>
<dbReference type="EMBL" id="JACAGB010000003">
    <property type="protein sequence ID" value="KAF6374148.1"/>
    <property type="molecule type" value="Genomic_DNA"/>
</dbReference>
<evidence type="ECO:0000313" key="2">
    <source>
        <dbReference type="Proteomes" id="UP000558488"/>
    </source>
</evidence>
<accession>A0A7J7ZJ86</accession>